<proteinExistence type="predicted"/>
<dbReference type="EMBL" id="RRCT01000001">
    <property type="protein sequence ID" value="RQW76163.1"/>
    <property type="molecule type" value="Genomic_DNA"/>
</dbReference>
<dbReference type="RefSeq" id="WP_124761727.1">
    <property type="nucleotide sequence ID" value="NZ_JAFBDY010000001.1"/>
</dbReference>
<name>A0A3N9UJH1_9BACI</name>
<sequence>MELDKLWNGMERARDKSVTAEILAWTYHNYPGEKIKDIRTKFDEWSIEDFKEVLEHLEHLPPFEGEADKETMFGYSFGNPDFYEGSNLTLMADWIWHEVSKPKRKSKFF</sequence>
<accession>A0A3N9UJH1</accession>
<protein>
    <submittedName>
        <fullName evidence="1">Uncharacterized protein</fullName>
    </submittedName>
</protein>
<organism evidence="1 2">
    <name type="scientific">Lysinibacillus composti</name>
    <dbReference type="NCBI Taxonomy" id="720633"/>
    <lineage>
        <taxon>Bacteria</taxon>
        <taxon>Bacillati</taxon>
        <taxon>Bacillota</taxon>
        <taxon>Bacilli</taxon>
        <taxon>Bacillales</taxon>
        <taxon>Bacillaceae</taxon>
        <taxon>Lysinibacillus</taxon>
    </lineage>
</organism>
<dbReference type="Proteomes" id="UP000274033">
    <property type="component" value="Unassembled WGS sequence"/>
</dbReference>
<keyword evidence="2" id="KW-1185">Reference proteome</keyword>
<evidence type="ECO:0000313" key="2">
    <source>
        <dbReference type="Proteomes" id="UP000274033"/>
    </source>
</evidence>
<reference evidence="1 2" key="1">
    <citation type="journal article" date="2013" name="J. Microbiol.">
        <title>Lysinibacillus chungkukjangi sp. nov., isolated from Chungkukjang, Korean fermented soybean food.</title>
        <authorList>
            <person name="Kim S.J."/>
            <person name="Jang Y.H."/>
            <person name="Hamada M."/>
            <person name="Ahn J.H."/>
            <person name="Weon H.Y."/>
            <person name="Suzuki K."/>
            <person name="Whang K.S."/>
            <person name="Kwon S.W."/>
        </authorList>
    </citation>
    <scope>NUCLEOTIDE SEQUENCE [LARGE SCALE GENOMIC DNA]</scope>
    <source>
        <strain evidence="1 2">MCCC 1A12701</strain>
    </source>
</reference>
<comment type="caution">
    <text evidence="1">The sequence shown here is derived from an EMBL/GenBank/DDBJ whole genome shotgun (WGS) entry which is preliminary data.</text>
</comment>
<evidence type="ECO:0000313" key="1">
    <source>
        <dbReference type="EMBL" id="RQW76163.1"/>
    </source>
</evidence>
<dbReference type="AlphaFoldDB" id="A0A3N9UJH1"/>
<gene>
    <name evidence="1" type="ORF">EBB45_01030</name>
</gene>